<gene>
    <name evidence="2" type="ORF">FH972_025117</name>
</gene>
<comment type="similarity">
    <text evidence="1">Belongs to the arylamine N-acetyltransferase family.</text>
</comment>
<dbReference type="GO" id="GO:0016407">
    <property type="term" value="F:acetyltransferase activity"/>
    <property type="evidence" value="ECO:0007669"/>
    <property type="project" value="InterPro"/>
</dbReference>
<evidence type="ECO:0000313" key="3">
    <source>
        <dbReference type="Proteomes" id="UP000327013"/>
    </source>
</evidence>
<comment type="caution">
    <text evidence="2">The sequence shown here is derived from an EMBL/GenBank/DDBJ whole genome shotgun (WGS) entry which is preliminary data.</text>
</comment>
<proteinExistence type="inferred from homology"/>
<dbReference type="OrthoDB" id="514836at2759"/>
<sequence length="334" mass="37176">MASAPDDIDALPPLATRPTYTTEEVQEYLEHIAMPPSARHTTITHLTPAQQLEHLTLLLHRTLAAVPFENLSLHYSVHKTMLLSPTLLFDKIVRGRADAGPSLPHTRRGGYCMQNNTLLATVLRSLGYAITSVGARVAAPNGLFGGWSHHANLVRLGDTAYLLDIGFGPNGPTLPLPLAHGVAHAHLGDAQQRLRYTRLAQHTDAASRAWVYEHRVARDGPWTTVYSFVETEFLPPDYGIMSLATATRRDTFFTYEVVCTRFTLDAETGELDGCLILGTGLKWRRRGENKVIVERFKNEAERLKALDEWFQIRFPEEDARGIAGMVSEIKEESA</sequence>
<keyword evidence="3" id="KW-1185">Reference proteome</keyword>
<dbReference type="SUPFAM" id="SSF54001">
    <property type="entry name" value="Cysteine proteinases"/>
    <property type="match status" value="1"/>
</dbReference>
<dbReference type="Gene3D" id="3.30.2140.20">
    <property type="match status" value="1"/>
</dbReference>
<dbReference type="PANTHER" id="PTHR11786:SF0">
    <property type="entry name" value="ARYLAMINE N-ACETYLTRANSFERASE 4-RELATED"/>
    <property type="match status" value="1"/>
</dbReference>
<name>A0A5N6L030_9ROSI</name>
<dbReference type="Pfam" id="PF00797">
    <property type="entry name" value="Acetyltransf_2"/>
    <property type="match status" value="1"/>
</dbReference>
<dbReference type="PANTHER" id="PTHR11786">
    <property type="entry name" value="N-HYDROXYARYLAMINE O-ACETYLTRANSFERASE"/>
    <property type="match status" value="1"/>
</dbReference>
<dbReference type="InterPro" id="IPR053710">
    <property type="entry name" value="Arylamine_NAT_domain_sf"/>
</dbReference>
<accession>A0A5N6L030</accession>
<evidence type="ECO:0000256" key="1">
    <source>
        <dbReference type="ARBA" id="ARBA00006547"/>
    </source>
</evidence>
<dbReference type="InterPro" id="IPR038765">
    <property type="entry name" value="Papain-like_cys_pep_sf"/>
</dbReference>
<protein>
    <submittedName>
        <fullName evidence="2">Uncharacterized protein</fullName>
    </submittedName>
</protein>
<reference evidence="2 3" key="1">
    <citation type="submission" date="2019-06" db="EMBL/GenBank/DDBJ databases">
        <title>A chromosomal-level reference genome of Carpinus fangiana (Coryloideae, Betulaceae).</title>
        <authorList>
            <person name="Yang X."/>
            <person name="Wang Z."/>
            <person name="Zhang L."/>
            <person name="Hao G."/>
            <person name="Liu J."/>
            <person name="Yang Y."/>
        </authorList>
    </citation>
    <scope>NUCLEOTIDE SEQUENCE [LARGE SCALE GENOMIC DNA]</scope>
    <source>
        <strain evidence="2">Cfa_2016G</strain>
        <tissue evidence="2">Leaf</tissue>
    </source>
</reference>
<evidence type="ECO:0000313" key="2">
    <source>
        <dbReference type="EMBL" id="KAB8437439.1"/>
    </source>
</evidence>
<dbReference type="AlphaFoldDB" id="A0A5N6L030"/>
<dbReference type="Proteomes" id="UP000327013">
    <property type="component" value="Unassembled WGS sequence"/>
</dbReference>
<dbReference type="InterPro" id="IPR001447">
    <property type="entry name" value="Arylamine_N-AcTrfase"/>
</dbReference>
<organism evidence="2 3">
    <name type="scientific">Carpinus fangiana</name>
    <dbReference type="NCBI Taxonomy" id="176857"/>
    <lineage>
        <taxon>Eukaryota</taxon>
        <taxon>Viridiplantae</taxon>
        <taxon>Streptophyta</taxon>
        <taxon>Embryophyta</taxon>
        <taxon>Tracheophyta</taxon>
        <taxon>Spermatophyta</taxon>
        <taxon>Magnoliopsida</taxon>
        <taxon>eudicotyledons</taxon>
        <taxon>Gunneridae</taxon>
        <taxon>Pentapetalae</taxon>
        <taxon>rosids</taxon>
        <taxon>fabids</taxon>
        <taxon>Fagales</taxon>
        <taxon>Betulaceae</taxon>
        <taxon>Carpinus</taxon>
    </lineage>
</organism>
<dbReference type="EMBL" id="VIBQ01000036">
    <property type="protein sequence ID" value="KAB8437439.1"/>
    <property type="molecule type" value="Genomic_DNA"/>
</dbReference>